<evidence type="ECO:0000313" key="1">
    <source>
        <dbReference type="EMBL" id="ABM62033.1"/>
    </source>
</evidence>
<dbReference type="OrthoDB" id="5566524at2"/>
<gene>
    <name evidence="1" type="ordered locus">Hhal_1258</name>
</gene>
<dbReference type="Pfam" id="PF10972">
    <property type="entry name" value="CsiV"/>
    <property type="match status" value="1"/>
</dbReference>
<dbReference type="RefSeq" id="WP_011814056.1">
    <property type="nucleotide sequence ID" value="NC_008789.1"/>
</dbReference>
<dbReference type="STRING" id="349124.Hhal_1258"/>
<dbReference type="InterPro" id="IPR021241">
    <property type="entry name" value="CsiV"/>
</dbReference>
<dbReference type="eggNOG" id="ENOG503360G">
    <property type="taxonomic scope" value="Bacteria"/>
</dbReference>
<dbReference type="KEGG" id="hha:Hhal_1258"/>
<dbReference type="Proteomes" id="UP000000647">
    <property type="component" value="Chromosome"/>
</dbReference>
<name>A1WWH1_HALHL</name>
<accession>A1WWH1</accession>
<dbReference type="HOGENOM" id="CLU_072067_1_0_6"/>
<evidence type="ECO:0008006" key="3">
    <source>
        <dbReference type="Google" id="ProtNLM"/>
    </source>
</evidence>
<dbReference type="EMBL" id="CP000544">
    <property type="protein sequence ID" value="ABM62033.1"/>
    <property type="molecule type" value="Genomic_DNA"/>
</dbReference>
<protein>
    <recommendedName>
        <fullName evidence="3">Peptidoglycan-binding protein CsiV</fullName>
    </recommendedName>
</protein>
<sequence length="268" mass="30546">MSHPDPGKHRPRRTSPATAVLSAILLLWIGGEGGSAAVPAQASEAEEWYEVEVIVFRQWEQGGRHAERWPTRADLPHYPLWQIPAGCGDDHANRQELGIEDDPAAAEIDTDDLDAEEARLHCLPTERRRLTAHWGELTRSDAYQPLYHLAWLQPGFGRDRAVAVPVPYHWTPPTEAEASGQEFRDPRYQPAAFGLIRIYRERFLHAVVDLRLHWRAVGREIDSAEQIRAPLHRMSEHRRMRSGELHYLDHPALGVLMVIHPADRPPED</sequence>
<reference evidence="2" key="1">
    <citation type="submission" date="2006-12" db="EMBL/GenBank/DDBJ databases">
        <title>Complete sequence of Halorhodospira halophila SL1.</title>
        <authorList>
            <consortium name="US DOE Joint Genome Institute"/>
            <person name="Copeland A."/>
            <person name="Lucas S."/>
            <person name="Lapidus A."/>
            <person name="Barry K."/>
            <person name="Detter J.C."/>
            <person name="Glavina del Rio T."/>
            <person name="Hammon N."/>
            <person name="Israni S."/>
            <person name="Dalin E."/>
            <person name="Tice H."/>
            <person name="Pitluck S."/>
            <person name="Saunders E."/>
            <person name="Brettin T."/>
            <person name="Bruce D."/>
            <person name="Han C."/>
            <person name="Tapia R."/>
            <person name="Schmutz J."/>
            <person name="Larimer F."/>
            <person name="Land M."/>
            <person name="Hauser L."/>
            <person name="Kyrpides N."/>
            <person name="Mikhailova N."/>
            <person name="Hoff W."/>
            <person name="Richardson P."/>
        </authorList>
    </citation>
    <scope>NUCLEOTIDE SEQUENCE [LARGE SCALE GENOMIC DNA]</scope>
    <source>
        <strain evidence="2">DSM 244 / SL1</strain>
    </source>
</reference>
<organism evidence="1 2">
    <name type="scientific">Halorhodospira halophila (strain DSM 244 / SL1)</name>
    <name type="common">Ectothiorhodospira halophila (strain DSM 244 / SL1)</name>
    <dbReference type="NCBI Taxonomy" id="349124"/>
    <lineage>
        <taxon>Bacteria</taxon>
        <taxon>Pseudomonadati</taxon>
        <taxon>Pseudomonadota</taxon>
        <taxon>Gammaproteobacteria</taxon>
        <taxon>Chromatiales</taxon>
        <taxon>Ectothiorhodospiraceae</taxon>
        <taxon>Halorhodospira</taxon>
    </lineage>
</organism>
<keyword evidence="2" id="KW-1185">Reference proteome</keyword>
<dbReference type="AlphaFoldDB" id="A1WWH1"/>
<evidence type="ECO:0000313" key="2">
    <source>
        <dbReference type="Proteomes" id="UP000000647"/>
    </source>
</evidence>
<reference evidence="1 2" key="2">
    <citation type="journal article" date="2013" name="Stand. Genomic Sci.">
        <title>Complete genome sequence of Halorhodospira halophila SL1.</title>
        <authorList>
            <person name="Challacombe J.F."/>
            <person name="Majid S."/>
            <person name="Deole R."/>
            <person name="Brettin T.S."/>
            <person name="Bruce D."/>
            <person name="Delano S.F."/>
            <person name="Detter J.C."/>
            <person name="Gleasner C.D."/>
            <person name="Han C.S."/>
            <person name="Misra M."/>
            <person name="Reitenga K.G."/>
            <person name="Mikhailova N."/>
            <person name="Woyke T."/>
            <person name="Pitluck S."/>
            <person name="Nolan M."/>
            <person name="Land M.L."/>
            <person name="Saunders E."/>
            <person name="Tapia R."/>
            <person name="Lapidus A."/>
            <person name="Ivanova N."/>
            <person name="Hoff W.D."/>
        </authorList>
    </citation>
    <scope>NUCLEOTIDE SEQUENCE [LARGE SCALE GENOMIC DNA]</scope>
    <source>
        <strain evidence="2">DSM 244 / SL1</strain>
    </source>
</reference>
<proteinExistence type="predicted"/>